<dbReference type="EMBL" id="CDMZ01002028">
    <property type="protein sequence ID" value="CUC09915.1"/>
    <property type="molecule type" value="Genomic_DNA"/>
</dbReference>
<keyword evidence="3" id="KW-0862">Zinc</keyword>
<sequence>MNLYWFPKDDPTRSTWTALTPAIDFPSDWGQGLAITTYDGVPGIETGTEVVLHIIPHVFGKGGVESVVCLEIWKVPSKPEFKFTKTEDLMGTDAKVLLLSKAIDIAIEPRDLPAALILFGAATKGIRRNTGRTQKVANFAIVKMEKRVAAFVLEALQHPISTFASFAGDSQKEDSFVASLSARLTALHQHTNAVIAHLFNRAFDACIIFDDPPNDLRDRPAADLYFQVLSRTCGVDSMFCYNAGLNAKNRMKELMDANTEKMKTRVRELMKKDSKNTTSRMEELVGANSDCGKSQCEAARWWKKAEKYWWEFAKRLEQTSPPKFEDLVHLNYAFACLYTSDNCLVLENGPRGRIIGSHMQREKQVSRATNLMMQIMKVHFPGRSITPDTIFQYGVVFSSEKESASESEARRDKAFTWMGAVRTRKCDVCGKEGTELKKCGQCKNREYCSVECQKVDWKTHKELCKAKKEARRKLVKQHRGDA</sequence>
<accession>A0A0K6S8S8</accession>
<dbReference type="VEuPathDB" id="CryptoDB:Cvel_5926"/>
<name>A0A0K6S8S8_9ALVE</name>
<dbReference type="Pfam" id="PF01753">
    <property type="entry name" value="zf-MYND"/>
    <property type="match status" value="1"/>
</dbReference>
<proteinExistence type="predicted"/>
<dbReference type="GO" id="GO:0008270">
    <property type="term" value="F:zinc ion binding"/>
    <property type="evidence" value="ECO:0007669"/>
    <property type="project" value="UniProtKB-KW"/>
</dbReference>
<feature type="domain" description="MYND-type" evidence="5">
    <location>
        <begin position="426"/>
        <end position="464"/>
    </location>
</feature>
<dbReference type="PROSITE" id="PS50865">
    <property type="entry name" value="ZF_MYND_2"/>
    <property type="match status" value="1"/>
</dbReference>
<keyword evidence="1" id="KW-0479">Metal-binding</keyword>
<evidence type="ECO:0000259" key="5">
    <source>
        <dbReference type="PROSITE" id="PS50865"/>
    </source>
</evidence>
<dbReference type="AlphaFoldDB" id="A0A0K6S8S8"/>
<dbReference type="PROSITE" id="PS01360">
    <property type="entry name" value="ZF_MYND_1"/>
    <property type="match status" value="1"/>
</dbReference>
<dbReference type="SUPFAM" id="SSF144232">
    <property type="entry name" value="HIT/MYND zinc finger-like"/>
    <property type="match status" value="1"/>
</dbReference>
<gene>
    <name evidence="6" type="ORF">Cvel_5926.t2.CR2</name>
</gene>
<dbReference type="Gene3D" id="6.10.140.2220">
    <property type="match status" value="1"/>
</dbReference>
<evidence type="ECO:0000313" key="6">
    <source>
        <dbReference type="EMBL" id="CUC09915.1"/>
    </source>
</evidence>
<reference evidence="6" key="1">
    <citation type="submission" date="2014-11" db="EMBL/GenBank/DDBJ databases">
        <title>Molecular phylogeny of cliff fern family Woodsiaceae with morphological implications.</title>
        <authorList>
            <person name="Shao Y.-Z."/>
            <person name="Wei R."/>
            <person name="Zhang X.-C."/>
        </authorList>
    </citation>
    <scope>NUCLEOTIDE SEQUENCE</scope>
</reference>
<evidence type="ECO:0000256" key="2">
    <source>
        <dbReference type="ARBA" id="ARBA00022771"/>
    </source>
</evidence>
<evidence type="ECO:0000256" key="1">
    <source>
        <dbReference type="ARBA" id="ARBA00022723"/>
    </source>
</evidence>
<dbReference type="PhylomeDB" id="A0A0K6S8S8"/>
<organism evidence="6">
    <name type="scientific">Chromera velia CCMP2878</name>
    <dbReference type="NCBI Taxonomy" id="1169474"/>
    <lineage>
        <taxon>Eukaryota</taxon>
        <taxon>Sar</taxon>
        <taxon>Alveolata</taxon>
        <taxon>Colpodellida</taxon>
        <taxon>Chromeraceae</taxon>
        <taxon>Chromera</taxon>
    </lineage>
</organism>
<protein>
    <recommendedName>
        <fullName evidence="5">MYND-type domain-containing protein</fullName>
    </recommendedName>
</protein>
<evidence type="ECO:0000256" key="4">
    <source>
        <dbReference type="PROSITE-ProRule" id="PRU00134"/>
    </source>
</evidence>
<evidence type="ECO:0000256" key="3">
    <source>
        <dbReference type="ARBA" id="ARBA00022833"/>
    </source>
</evidence>
<keyword evidence="2 4" id="KW-0863">Zinc-finger</keyword>
<dbReference type="InterPro" id="IPR002893">
    <property type="entry name" value="Znf_MYND"/>
</dbReference>